<dbReference type="PANTHER" id="PTHR36447:SF2">
    <property type="entry name" value="BETA-GALACTOSIDASE YESZ"/>
    <property type="match status" value="1"/>
</dbReference>
<feature type="chain" id="PRO_5030509376" evidence="5">
    <location>
        <begin position="24"/>
        <end position="1143"/>
    </location>
</feature>
<name>A0A7X1AZ82_9BACT</name>
<dbReference type="PANTHER" id="PTHR36447">
    <property type="entry name" value="BETA-GALACTOSIDASE GANA"/>
    <property type="match status" value="1"/>
</dbReference>
<dbReference type="Pfam" id="PF02449">
    <property type="entry name" value="Glyco_hydro_42"/>
    <property type="match status" value="1"/>
</dbReference>
<dbReference type="GO" id="GO:0046872">
    <property type="term" value="F:metal ion binding"/>
    <property type="evidence" value="ECO:0007669"/>
    <property type="project" value="UniProtKB-KW"/>
</dbReference>
<evidence type="ECO:0000313" key="7">
    <source>
        <dbReference type="EMBL" id="MBC2602693.1"/>
    </source>
</evidence>
<dbReference type="Gene3D" id="3.40.50.880">
    <property type="match status" value="1"/>
</dbReference>
<keyword evidence="1" id="KW-0479">Metal-binding</keyword>
<proteinExistence type="predicted"/>
<dbReference type="EMBL" id="JACHVA010000101">
    <property type="protein sequence ID" value="MBC2602693.1"/>
    <property type="molecule type" value="Genomic_DNA"/>
</dbReference>
<feature type="domain" description="Glycoside hydrolase family 42 N-terminal" evidence="6">
    <location>
        <begin position="517"/>
        <end position="727"/>
    </location>
</feature>
<evidence type="ECO:0000256" key="2">
    <source>
        <dbReference type="ARBA" id="ARBA00022801"/>
    </source>
</evidence>
<dbReference type="AlphaFoldDB" id="A0A7X1AZ82"/>
<comment type="caution">
    <text evidence="7">The sequence shown here is derived from an EMBL/GenBank/DDBJ whole genome shotgun (WGS) entry which is preliminary data.</text>
</comment>
<dbReference type="GO" id="GO:0009341">
    <property type="term" value="C:beta-galactosidase complex"/>
    <property type="evidence" value="ECO:0007669"/>
    <property type="project" value="InterPro"/>
</dbReference>
<sequence length="1143" mass="130799">MFLRILLLLSVFSFPGLPSPLMASTNEDPVERIPEMADVESWVIAENGSDRLSWFPISERLGLGITDFRRGDIADIWLKEPVRVPEWSDEFSLDIHSTGGWPTGFQLRLLVKDCQGHVYDYDLHSNLLPKRTHYFANNQRPRAVRVYAPGFKRPVMRRAGATLDAVDPSVRDLPEPPLSVVGIRFEGLNYKEPAAGENAKPLVFSLGNFKFTRLLWREADFYYSLADTEYFGADDPVPSLSLGELKQPHYGEQFVISWDVRDEYAGQPFLVGGEEILVDRDDPDYRNTFLRKIEIPVFAEGSYWIRVKKKWNREPARLTSRIDEFEFRLDILAGEEPADREEVAPEVQVPYSFLRMAPNRESFVGEENDSVLWETAFWLPDDADRHEYQWKLTIRHDSSGELVDEFEGDLESVPQRQMVPVSLGKMKAGTYQMKMDVFEDGELMDRETRLFGVKEAESPWSEIPASIPSYEEILEGDSIIYLMPHGYGSIRDPEERWRLLKNFLDRASEITSTVEFIVRWRDIEPMEGVYDWSELDRFLDYAETKGVTVLIWPSIMGAEPEWLPAIYEKPRNEDGEIYNPIPYTFHGGRINHYYSDEVKAATLNLYRTLAERYRGSPAVHGYFVLTEHPYDMPTSGWYIGGSEETLGQFRDHLRREFQTLEAVNSRWATDYASWEAIIVPPEEATGRQRLDWLAFLRRGVGSHLIDCVETIREVDDHRIIQVYTGGQTPETMDALSDMGCMLADGGSQNPETFGGAAMQMADYGLQRRAEEVSVGNWSEHFPTQLDATLYTMLLGGGGNANIKMFYPVRLDYEQLLSAPHSLDRFLQFIPIWKELRYTKTMPREVYVLNDLNAGMLEIERLNYHGELWPDMVLMEAGINAPWGDIDRACRGKMMILPGITVYEEKTIDKIVQYVEDGGTVFLYADSGRSSPDLPEEDWILLRRFGLSVPVTETGVGGYVDVIPVAGDVFDEEAGTWRFRTAWPHDSKEGEEVFAFFDEKVDASAITRFPFGEGQVIVAWASSIVPAVIEEEYPFMRDIARWVGVDLLARSDSPSLWTNLLSQENSDDYYGLVYHPAYLMRGKKAVDGTVFWRLPQGEYQVAEMISEQILGVFSADTLWNEGLSTALGPREVAIYRMKKTESLK</sequence>
<feature type="signal peptide" evidence="5">
    <location>
        <begin position="1"/>
        <end position="23"/>
    </location>
</feature>
<evidence type="ECO:0000313" key="8">
    <source>
        <dbReference type="Proteomes" id="UP000525652"/>
    </source>
</evidence>
<evidence type="ECO:0000256" key="4">
    <source>
        <dbReference type="ARBA" id="ARBA00023295"/>
    </source>
</evidence>
<reference evidence="7 8" key="1">
    <citation type="submission" date="2020-07" db="EMBL/GenBank/DDBJ databases">
        <authorList>
            <person name="Feng X."/>
        </authorList>
    </citation>
    <scope>NUCLEOTIDE SEQUENCE [LARGE SCALE GENOMIC DNA]</scope>
    <source>
        <strain evidence="7 8">JCM14086</strain>
    </source>
</reference>
<dbReference type="Gene3D" id="3.20.20.80">
    <property type="entry name" value="Glycosidases"/>
    <property type="match status" value="1"/>
</dbReference>
<evidence type="ECO:0000256" key="1">
    <source>
        <dbReference type="ARBA" id="ARBA00022723"/>
    </source>
</evidence>
<evidence type="ECO:0000259" key="6">
    <source>
        <dbReference type="Pfam" id="PF02449"/>
    </source>
</evidence>
<gene>
    <name evidence="7" type="ORF">H5P30_12995</name>
</gene>
<dbReference type="Proteomes" id="UP000525652">
    <property type="component" value="Unassembled WGS sequence"/>
</dbReference>
<dbReference type="RefSeq" id="WP_185693359.1">
    <property type="nucleotide sequence ID" value="NZ_JACHVA010000101.1"/>
</dbReference>
<dbReference type="InterPro" id="IPR013529">
    <property type="entry name" value="Glyco_hydro_42_N"/>
</dbReference>
<dbReference type="InterPro" id="IPR017853">
    <property type="entry name" value="GH"/>
</dbReference>
<organism evidence="7 8">
    <name type="scientific">Puniceicoccus vermicola</name>
    <dbReference type="NCBI Taxonomy" id="388746"/>
    <lineage>
        <taxon>Bacteria</taxon>
        <taxon>Pseudomonadati</taxon>
        <taxon>Verrucomicrobiota</taxon>
        <taxon>Opitutia</taxon>
        <taxon>Puniceicoccales</taxon>
        <taxon>Puniceicoccaceae</taxon>
        <taxon>Puniceicoccus</taxon>
    </lineage>
</organism>
<keyword evidence="4" id="KW-0326">Glycosidase</keyword>
<accession>A0A7X1AZ82</accession>
<dbReference type="InterPro" id="IPR003476">
    <property type="entry name" value="Glyco_hydro_42"/>
</dbReference>
<keyword evidence="8" id="KW-1185">Reference proteome</keyword>
<keyword evidence="5" id="KW-0732">Signal</keyword>
<evidence type="ECO:0000256" key="3">
    <source>
        <dbReference type="ARBA" id="ARBA00022833"/>
    </source>
</evidence>
<dbReference type="GO" id="GO:0005975">
    <property type="term" value="P:carbohydrate metabolic process"/>
    <property type="evidence" value="ECO:0007669"/>
    <property type="project" value="InterPro"/>
</dbReference>
<dbReference type="GO" id="GO:0004565">
    <property type="term" value="F:beta-galactosidase activity"/>
    <property type="evidence" value="ECO:0007669"/>
    <property type="project" value="InterPro"/>
</dbReference>
<keyword evidence="2" id="KW-0378">Hydrolase</keyword>
<dbReference type="InterPro" id="IPR029062">
    <property type="entry name" value="Class_I_gatase-like"/>
</dbReference>
<evidence type="ECO:0000256" key="5">
    <source>
        <dbReference type="SAM" id="SignalP"/>
    </source>
</evidence>
<protein>
    <submittedName>
        <fullName evidence="7">Beta-galactosidase</fullName>
    </submittedName>
</protein>
<dbReference type="SUPFAM" id="SSF51445">
    <property type="entry name" value="(Trans)glycosidases"/>
    <property type="match status" value="1"/>
</dbReference>
<keyword evidence="3" id="KW-0862">Zinc</keyword>